<evidence type="ECO:0000256" key="2">
    <source>
        <dbReference type="SAM" id="Phobius"/>
    </source>
</evidence>
<dbReference type="EMBL" id="CACRXK020013566">
    <property type="protein sequence ID" value="CAB4025366.1"/>
    <property type="molecule type" value="Genomic_DNA"/>
</dbReference>
<evidence type="ECO:0000313" key="4">
    <source>
        <dbReference type="Proteomes" id="UP001152795"/>
    </source>
</evidence>
<comment type="caution">
    <text evidence="3">The sequence shown here is derived from an EMBL/GenBank/DDBJ whole genome shotgun (WGS) entry which is preliminary data.</text>
</comment>
<reference evidence="3" key="1">
    <citation type="submission" date="2020-04" db="EMBL/GenBank/DDBJ databases">
        <authorList>
            <person name="Alioto T."/>
            <person name="Alioto T."/>
            <person name="Gomez Garrido J."/>
        </authorList>
    </citation>
    <scope>NUCLEOTIDE SEQUENCE</scope>
    <source>
        <strain evidence="3">A484AB</strain>
    </source>
</reference>
<feature type="transmembrane region" description="Helical" evidence="2">
    <location>
        <begin position="248"/>
        <end position="264"/>
    </location>
</feature>
<protein>
    <submittedName>
        <fullName evidence="3">Uncharacterized protein</fullName>
    </submittedName>
</protein>
<evidence type="ECO:0000313" key="3">
    <source>
        <dbReference type="EMBL" id="CAB4025366.1"/>
    </source>
</evidence>
<keyword evidence="2" id="KW-0812">Transmembrane</keyword>
<feature type="compositionally biased region" description="Basic and acidic residues" evidence="1">
    <location>
        <begin position="1"/>
        <end position="21"/>
    </location>
</feature>
<sequence length="265" mass="31155">MEHQEEYDDQKMEELKEKYPDYEDMDTETLDNELLYLDDDLRESETTEETQDINEEINYVLELRRRREIPSEDPSREQLAEDSTREQLAEKFPDLSNLSYDDLMDRGDRLLNELILSNLDEDSFKEKSEELRYVRMLSNDYQRESNLNKLLNLRDKVKKRDLIKRDDLRRLQRLRLWARENAGILSAVIISSSAVIIGLVASTRNILWKVGDTTGKHDKRISELVNNQIELPPVFQKIADGVELAADNIWIIIVCAAVVLVYIYN</sequence>
<keyword evidence="2" id="KW-1133">Transmembrane helix</keyword>
<feature type="transmembrane region" description="Helical" evidence="2">
    <location>
        <begin position="182"/>
        <end position="201"/>
    </location>
</feature>
<keyword evidence="2" id="KW-0472">Membrane</keyword>
<feature type="region of interest" description="Disordered" evidence="1">
    <location>
        <begin position="1"/>
        <end position="26"/>
    </location>
</feature>
<evidence type="ECO:0000256" key="1">
    <source>
        <dbReference type="SAM" id="MobiDB-lite"/>
    </source>
</evidence>
<proteinExistence type="predicted"/>
<feature type="region of interest" description="Disordered" evidence="1">
    <location>
        <begin position="68"/>
        <end position="90"/>
    </location>
</feature>
<name>A0A6S7J0P5_PARCT</name>
<gene>
    <name evidence="3" type="ORF">PACLA_8A032842</name>
</gene>
<accession>A0A6S7J0P5</accession>
<organism evidence="3 4">
    <name type="scientific">Paramuricea clavata</name>
    <name type="common">Red gorgonian</name>
    <name type="synonym">Violescent sea-whip</name>
    <dbReference type="NCBI Taxonomy" id="317549"/>
    <lineage>
        <taxon>Eukaryota</taxon>
        <taxon>Metazoa</taxon>
        <taxon>Cnidaria</taxon>
        <taxon>Anthozoa</taxon>
        <taxon>Octocorallia</taxon>
        <taxon>Malacalcyonacea</taxon>
        <taxon>Plexauridae</taxon>
        <taxon>Paramuricea</taxon>
    </lineage>
</organism>
<dbReference type="Proteomes" id="UP001152795">
    <property type="component" value="Unassembled WGS sequence"/>
</dbReference>
<dbReference type="AlphaFoldDB" id="A0A6S7J0P5"/>
<keyword evidence="4" id="KW-1185">Reference proteome</keyword>